<dbReference type="SMART" id="SM00091">
    <property type="entry name" value="PAS"/>
    <property type="match status" value="1"/>
</dbReference>
<evidence type="ECO:0000313" key="8">
    <source>
        <dbReference type="Proteomes" id="UP000195569"/>
    </source>
</evidence>
<evidence type="ECO:0000313" key="7">
    <source>
        <dbReference type="EMBL" id="SIT37850.1"/>
    </source>
</evidence>
<dbReference type="Gene3D" id="3.30.565.10">
    <property type="entry name" value="Histidine kinase-like ATPase, C-terminal domain"/>
    <property type="match status" value="1"/>
</dbReference>
<dbReference type="NCBIfam" id="TIGR00229">
    <property type="entry name" value="sensory_box"/>
    <property type="match status" value="1"/>
</dbReference>
<dbReference type="InterPro" id="IPR003594">
    <property type="entry name" value="HATPase_dom"/>
</dbReference>
<dbReference type="CDD" id="cd16917">
    <property type="entry name" value="HATPase_UhpB-NarQ-NarX-like"/>
    <property type="match status" value="1"/>
</dbReference>
<dbReference type="SUPFAM" id="SSF55785">
    <property type="entry name" value="PYP-like sensor domain (PAS domain)"/>
    <property type="match status" value="1"/>
</dbReference>
<reference evidence="7" key="1">
    <citation type="submission" date="2016-12" db="EMBL/GenBank/DDBJ databases">
        <authorList>
            <person name="Moulin L."/>
        </authorList>
    </citation>
    <scope>NUCLEOTIDE SEQUENCE [LARGE SCALE GENOMIC DNA]</scope>
    <source>
        <strain evidence="7">STM 7183</strain>
    </source>
</reference>
<organism evidence="7 8">
    <name type="scientific">Paraburkholderia piptadeniae</name>
    <dbReference type="NCBI Taxonomy" id="1701573"/>
    <lineage>
        <taxon>Bacteria</taxon>
        <taxon>Pseudomonadati</taxon>
        <taxon>Pseudomonadota</taxon>
        <taxon>Betaproteobacteria</taxon>
        <taxon>Burkholderiales</taxon>
        <taxon>Burkholderiaceae</taxon>
        <taxon>Paraburkholderia</taxon>
    </lineage>
</organism>
<feature type="domain" description="PAS" evidence="5">
    <location>
        <begin position="42"/>
        <end position="86"/>
    </location>
</feature>
<dbReference type="GO" id="GO:0046983">
    <property type="term" value="F:protein dimerization activity"/>
    <property type="evidence" value="ECO:0007669"/>
    <property type="project" value="InterPro"/>
</dbReference>
<evidence type="ECO:0000256" key="3">
    <source>
        <dbReference type="ARBA" id="ARBA00023012"/>
    </source>
</evidence>
<dbReference type="Pfam" id="PF02518">
    <property type="entry name" value="HATPase_c"/>
    <property type="match status" value="1"/>
</dbReference>
<dbReference type="PANTHER" id="PTHR24421">
    <property type="entry name" value="NITRATE/NITRITE SENSOR PROTEIN NARX-RELATED"/>
    <property type="match status" value="1"/>
</dbReference>
<protein>
    <submittedName>
        <fullName evidence="7">Multi-sensor signal transduction multi-kinase</fullName>
    </submittedName>
</protein>
<dbReference type="InterPro" id="IPR011712">
    <property type="entry name" value="Sig_transdc_His_kin_sub3_dim/P"/>
</dbReference>
<dbReference type="PROSITE" id="PS50109">
    <property type="entry name" value="HIS_KIN"/>
    <property type="match status" value="1"/>
</dbReference>
<name>A0A1N7RRU0_9BURK</name>
<dbReference type="RefSeq" id="WP_235850738.1">
    <property type="nucleotide sequence ID" value="NZ_CYGY02000014.1"/>
</dbReference>
<dbReference type="Proteomes" id="UP000195569">
    <property type="component" value="Unassembled WGS sequence"/>
</dbReference>
<proteinExistence type="predicted"/>
<dbReference type="Pfam" id="PF07730">
    <property type="entry name" value="HisKA_3"/>
    <property type="match status" value="1"/>
</dbReference>
<keyword evidence="3" id="KW-0902">Two-component regulatory system</keyword>
<dbReference type="GO" id="GO:0016020">
    <property type="term" value="C:membrane"/>
    <property type="evidence" value="ECO:0007669"/>
    <property type="project" value="InterPro"/>
</dbReference>
<dbReference type="SMART" id="SM00387">
    <property type="entry name" value="HATPase_c"/>
    <property type="match status" value="1"/>
</dbReference>
<dbReference type="InterPro" id="IPR050482">
    <property type="entry name" value="Sensor_HK_TwoCompSys"/>
</dbReference>
<keyword evidence="1" id="KW-0808">Transferase</keyword>
<feature type="domain" description="Histidine kinase" evidence="4">
    <location>
        <begin position="192"/>
        <end position="382"/>
    </location>
</feature>
<dbReference type="Pfam" id="PF13426">
    <property type="entry name" value="PAS_9"/>
    <property type="match status" value="1"/>
</dbReference>
<evidence type="ECO:0000259" key="4">
    <source>
        <dbReference type="PROSITE" id="PS50109"/>
    </source>
</evidence>
<dbReference type="InterPro" id="IPR000014">
    <property type="entry name" value="PAS"/>
</dbReference>
<dbReference type="InterPro" id="IPR005467">
    <property type="entry name" value="His_kinase_dom"/>
</dbReference>
<dbReference type="PANTHER" id="PTHR24421:SF59">
    <property type="entry name" value="OXYGEN SENSOR HISTIDINE KINASE NREB"/>
    <property type="match status" value="1"/>
</dbReference>
<dbReference type="SUPFAM" id="SSF55874">
    <property type="entry name" value="ATPase domain of HSP90 chaperone/DNA topoisomerase II/histidine kinase"/>
    <property type="match status" value="1"/>
</dbReference>
<gene>
    <name evidence="7" type="ORF">BN2476_140037</name>
</gene>
<dbReference type="GO" id="GO:0000155">
    <property type="term" value="F:phosphorelay sensor kinase activity"/>
    <property type="evidence" value="ECO:0007669"/>
    <property type="project" value="InterPro"/>
</dbReference>
<dbReference type="InterPro" id="IPR000700">
    <property type="entry name" value="PAS-assoc_C"/>
</dbReference>
<evidence type="ECO:0000259" key="6">
    <source>
        <dbReference type="PROSITE" id="PS50113"/>
    </source>
</evidence>
<dbReference type="InterPro" id="IPR035965">
    <property type="entry name" value="PAS-like_dom_sf"/>
</dbReference>
<evidence type="ECO:0000256" key="2">
    <source>
        <dbReference type="ARBA" id="ARBA00022777"/>
    </source>
</evidence>
<dbReference type="AlphaFoldDB" id="A0A1N7RRU0"/>
<comment type="caution">
    <text evidence="7">The sequence shown here is derived from an EMBL/GenBank/DDBJ whole genome shotgun (WGS) entry which is preliminary data.</text>
</comment>
<dbReference type="CDD" id="cd00130">
    <property type="entry name" value="PAS"/>
    <property type="match status" value="1"/>
</dbReference>
<sequence>MELDGRIREFYGVEDGRLLRHSPWQTAVLRENMRLHSELAERDARIRQLVDASIDGIFMWNLNGDILDANDAFLRIVGYAREDLVSCRVRWQDLTPSEWVDGTEQAMKQFNAYGRTQPTETEYVRKDGSRVSVMVGIAAFGADGHESVAFVVDLTERKEIERRRQESCEMQQALTSRCETAREEERKRIAREMHDELGQHLTALRMHASLLQKKLGDGHPELVDETMSMIAIIDETVRVVRGVIASLRPAALEAGIVAAVEWLVAEFNRNGRTVCHLCVEDENIIMSEERAIVLFRFAQEALTNVVRHAAANTVIITLQQSSQGCQMEIRDDGRGFDALSRRNQSFGLAGMKERAMMIGGQLTIMSSPGAGTTVTVKLLDNSNPPRD</sequence>
<evidence type="ECO:0000256" key="1">
    <source>
        <dbReference type="ARBA" id="ARBA00022679"/>
    </source>
</evidence>
<dbReference type="PROSITE" id="PS50112">
    <property type="entry name" value="PAS"/>
    <property type="match status" value="1"/>
</dbReference>
<dbReference type="EMBL" id="CYGY02000014">
    <property type="protein sequence ID" value="SIT37850.1"/>
    <property type="molecule type" value="Genomic_DNA"/>
</dbReference>
<dbReference type="PROSITE" id="PS50113">
    <property type="entry name" value="PAC"/>
    <property type="match status" value="1"/>
</dbReference>
<dbReference type="InterPro" id="IPR036890">
    <property type="entry name" value="HATPase_C_sf"/>
</dbReference>
<dbReference type="Gene3D" id="3.30.450.20">
    <property type="entry name" value="PAS domain"/>
    <property type="match status" value="1"/>
</dbReference>
<dbReference type="Gene3D" id="1.20.5.1930">
    <property type="match status" value="1"/>
</dbReference>
<keyword evidence="2" id="KW-0418">Kinase</keyword>
<evidence type="ECO:0000259" key="5">
    <source>
        <dbReference type="PROSITE" id="PS50112"/>
    </source>
</evidence>
<keyword evidence="8" id="KW-1185">Reference proteome</keyword>
<feature type="domain" description="PAC" evidence="6">
    <location>
        <begin position="117"/>
        <end position="166"/>
    </location>
</feature>
<accession>A0A1N7RRU0</accession>